<evidence type="ECO:0000313" key="2">
    <source>
        <dbReference type="EnsemblPlants" id="Solyc10g049840.1.1.1"/>
    </source>
</evidence>
<evidence type="ECO:0000259" key="1">
    <source>
        <dbReference type="Pfam" id="PF11926"/>
    </source>
</evidence>
<dbReference type="STRING" id="4081.A0A3Q7IGQ2"/>
<dbReference type="Gramene" id="Solyc10g049840.1.1">
    <property type="protein sequence ID" value="Solyc10g049840.1.1.1"/>
    <property type="gene ID" value="Solyc10g049840.1"/>
</dbReference>
<reference evidence="2" key="2">
    <citation type="submission" date="2019-01" db="UniProtKB">
        <authorList>
            <consortium name="EnsemblPlants"/>
        </authorList>
    </citation>
    <scope>IDENTIFICATION</scope>
    <source>
        <strain evidence="2">cv. Heinz 1706</strain>
    </source>
</reference>
<reference evidence="2" key="1">
    <citation type="journal article" date="2012" name="Nature">
        <title>The tomato genome sequence provides insights into fleshy fruit evolution.</title>
        <authorList>
            <consortium name="Tomato Genome Consortium"/>
        </authorList>
    </citation>
    <scope>NUCLEOTIDE SEQUENCE [LARGE SCALE GENOMIC DNA]</scope>
    <source>
        <strain evidence="2">cv. Heinz 1706</strain>
    </source>
</reference>
<keyword evidence="3" id="KW-1185">Reference proteome</keyword>
<proteinExistence type="predicted"/>
<sequence length="95" mass="11094">MSRYYTHIHDKISKNPFKVKFRRLNSKNNSELHPINWVGSCFLKTSADFRIGKHDINKTFNTFPPQGQVGERGWRCYSNFPKKAGCLGFVHSLVY</sequence>
<dbReference type="InterPro" id="IPR024593">
    <property type="entry name" value="DUF3444"/>
</dbReference>
<dbReference type="OMA" id="ELHPINW"/>
<dbReference type="PaxDb" id="4081-Solyc10g049840.1.1"/>
<dbReference type="AlphaFoldDB" id="A0A3Q7IGQ2"/>
<evidence type="ECO:0000313" key="3">
    <source>
        <dbReference type="Proteomes" id="UP000004994"/>
    </source>
</evidence>
<accession>A0A3Q7IGQ2</accession>
<dbReference type="InParanoid" id="A0A3Q7IGQ2"/>
<protein>
    <recommendedName>
        <fullName evidence="1">DUF3444 domain-containing protein</fullName>
    </recommendedName>
</protein>
<organism evidence="2">
    <name type="scientific">Solanum lycopersicum</name>
    <name type="common">Tomato</name>
    <name type="synonym">Lycopersicon esculentum</name>
    <dbReference type="NCBI Taxonomy" id="4081"/>
    <lineage>
        <taxon>Eukaryota</taxon>
        <taxon>Viridiplantae</taxon>
        <taxon>Streptophyta</taxon>
        <taxon>Embryophyta</taxon>
        <taxon>Tracheophyta</taxon>
        <taxon>Spermatophyta</taxon>
        <taxon>Magnoliopsida</taxon>
        <taxon>eudicotyledons</taxon>
        <taxon>Gunneridae</taxon>
        <taxon>Pentapetalae</taxon>
        <taxon>asterids</taxon>
        <taxon>lamiids</taxon>
        <taxon>Solanales</taxon>
        <taxon>Solanaceae</taxon>
        <taxon>Solanoideae</taxon>
        <taxon>Solaneae</taxon>
        <taxon>Solanum</taxon>
        <taxon>Solanum subgen. Lycopersicon</taxon>
    </lineage>
</organism>
<name>A0A3Q7IGQ2_SOLLC</name>
<dbReference type="EnsemblPlants" id="Solyc10g049840.1.1">
    <property type="protein sequence ID" value="Solyc10g049840.1.1.1"/>
    <property type="gene ID" value="Solyc10g049840.1"/>
</dbReference>
<dbReference type="Proteomes" id="UP000004994">
    <property type="component" value="Chromosome 10"/>
</dbReference>
<dbReference type="Pfam" id="PF11926">
    <property type="entry name" value="DUF3444"/>
    <property type="match status" value="1"/>
</dbReference>
<feature type="domain" description="DUF3444" evidence="1">
    <location>
        <begin position="1"/>
        <end position="83"/>
    </location>
</feature>